<evidence type="ECO:0000313" key="2">
    <source>
        <dbReference type="EMBL" id="SNQ49565.1"/>
    </source>
</evidence>
<organism evidence="2 3">
    <name type="scientific">Frankia canadensis</name>
    <dbReference type="NCBI Taxonomy" id="1836972"/>
    <lineage>
        <taxon>Bacteria</taxon>
        <taxon>Bacillati</taxon>
        <taxon>Actinomycetota</taxon>
        <taxon>Actinomycetes</taxon>
        <taxon>Frankiales</taxon>
        <taxon>Frankiaceae</taxon>
        <taxon>Frankia</taxon>
    </lineage>
</organism>
<gene>
    <name evidence="2" type="ORF">FRACA_3470001</name>
</gene>
<keyword evidence="3" id="KW-1185">Reference proteome</keyword>
<sequence length="71" mass="7489">MRDEEPSEPMLPRGPTRDEQVSRDRAEAIARRLAAQEAEHAPEAASIPYPPPAAPADGVPSRGAPPAVPPS</sequence>
<evidence type="ECO:0000256" key="1">
    <source>
        <dbReference type="SAM" id="MobiDB-lite"/>
    </source>
</evidence>
<accession>A0A2I2KV79</accession>
<proteinExistence type="predicted"/>
<feature type="compositionally biased region" description="Basic and acidic residues" evidence="1">
    <location>
        <begin position="15"/>
        <end position="30"/>
    </location>
</feature>
<dbReference type="AlphaFoldDB" id="A0A2I2KV79"/>
<evidence type="ECO:0000313" key="3">
    <source>
        <dbReference type="Proteomes" id="UP000234331"/>
    </source>
</evidence>
<name>A0A2I2KV79_9ACTN</name>
<protein>
    <submittedName>
        <fullName evidence="2">Uncharacterized protein</fullName>
    </submittedName>
</protein>
<dbReference type="Proteomes" id="UP000234331">
    <property type="component" value="Unassembled WGS sequence"/>
</dbReference>
<reference evidence="2 3" key="1">
    <citation type="submission" date="2017-06" db="EMBL/GenBank/DDBJ databases">
        <authorList>
            <person name="Kim H.J."/>
            <person name="Triplett B.A."/>
        </authorList>
    </citation>
    <scope>NUCLEOTIDE SEQUENCE [LARGE SCALE GENOMIC DNA]</scope>
    <source>
        <strain evidence="2">FRACA_ARgP5</strain>
    </source>
</reference>
<dbReference type="RefSeq" id="WP_101833033.1">
    <property type="nucleotide sequence ID" value="NZ_FZMO01000276.1"/>
</dbReference>
<dbReference type="EMBL" id="FZMO01000276">
    <property type="protein sequence ID" value="SNQ49565.1"/>
    <property type="molecule type" value="Genomic_DNA"/>
</dbReference>
<feature type="region of interest" description="Disordered" evidence="1">
    <location>
        <begin position="1"/>
        <end position="71"/>
    </location>
</feature>